<keyword evidence="4" id="KW-1185">Reference proteome</keyword>
<dbReference type="PANTHER" id="PTHR48051:SF1">
    <property type="entry name" value="RAS SUPPRESSOR PROTEIN 1"/>
    <property type="match status" value="1"/>
</dbReference>
<name>A0A9N8EC80_9STRA</name>
<dbReference type="OrthoDB" id="41737at2759"/>
<comment type="caution">
    <text evidence="3">The sequence shown here is derived from an EMBL/GenBank/DDBJ whole genome shotgun (WGS) entry which is preliminary data.</text>
</comment>
<dbReference type="Gene3D" id="3.80.10.10">
    <property type="entry name" value="Ribonuclease Inhibitor"/>
    <property type="match status" value="1"/>
</dbReference>
<dbReference type="InterPro" id="IPR032675">
    <property type="entry name" value="LRR_dom_sf"/>
</dbReference>
<evidence type="ECO:0000313" key="4">
    <source>
        <dbReference type="Proteomes" id="UP001153069"/>
    </source>
</evidence>
<keyword evidence="2" id="KW-0677">Repeat</keyword>
<protein>
    <submittedName>
        <fullName evidence="3">Uncharacterized protein</fullName>
    </submittedName>
</protein>
<reference evidence="3" key="1">
    <citation type="submission" date="2020-06" db="EMBL/GenBank/DDBJ databases">
        <authorList>
            <consortium name="Plant Systems Biology data submission"/>
        </authorList>
    </citation>
    <scope>NUCLEOTIDE SEQUENCE</scope>
    <source>
        <strain evidence="3">D6</strain>
    </source>
</reference>
<dbReference type="SUPFAM" id="SSF52058">
    <property type="entry name" value="L domain-like"/>
    <property type="match status" value="1"/>
</dbReference>
<sequence>MKVDKKESEGQLAEGEQITIPKILELAKIPSSVEATTPNYHHVVKMDLPNCGLSELPKEFATTFPQLSILFLSNNQFREMPKIIGDCPKLKMVAFRSNGMTSIHPDALQSQLQWCILTDNQLTTLPDSIGRCTNLEKLMLTGNQITHLPDTIQQCTKLVMIRLASNALTEMPLPLLRILRRDTAYNSALQLYN</sequence>
<dbReference type="GO" id="GO:0005737">
    <property type="term" value="C:cytoplasm"/>
    <property type="evidence" value="ECO:0007669"/>
    <property type="project" value="TreeGrafter"/>
</dbReference>
<dbReference type="Pfam" id="PF13855">
    <property type="entry name" value="LRR_8"/>
    <property type="match status" value="1"/>
</dbReference>
<proteinExistence type="predicted"/>
<evidence type="ECO:0000256" key="1">
    <source>
        <dbReference type="ARBA" id="ARBA00022614"/>
    </source>
</evidence>
<accession>A0A9N8EC80</accession>
<evidence type="ECO:0000256" key="2">
    <source>
        <dbReference type="ARBA" id="ARBA00022737"/>
    </source>
</evidence>
<gene>
    <name evidence="3" type="ORF">SEMRO_735_G194791.1</name>
</gene>
<organism evidence="3 4">
    <name type="scientific">Seminavis robusta</name>
    <dbReference type="NCBI Taxonomy" id="568900"/>
    <lineage>
        <taxon>Eukaryota</taxon>
        <taxon>Sar</taxon>
        <taxon>Stramenopiles</taxon>
        <taxon>Ochrophyta</taxon>
        <taxon>Bacillariophyta</taxon>
        <taxon>Bacillariophyceae</taxon>
        <taxon>Bacillariophycidae</taxon>
        <taxon>Naviculales</taxon>
        <taxon>Naviculaceae</taxon>
        <taxon>Seminavis</taxon>
    </lineage>
</organism>
<dbReference type="EMBL" id="CAICTM010000734">
    <property type="protein sequence ID" value="CAB9515734.1"/>
    <property type="molecule type" value="Genomic_DNA"/>
</dbReference>
<dbReference type="Proteomes" id="UP001153069">
    <property type="component" value="Unassembled WGS sequence"/>
</dbReference>
<evidence type="ECO:0000313" key="3">
    <source>
        <dbReference type="EMBL" id="CAB9515734.1"/>
    </source>
</evidence>
<keyword evidence="1" id="KW-0433">Leucine-rich repeat</keyword>
<dbReference type="PANTHER" id="PTHR48051">
    <property type="match status" value="1"/>
</dbReference>
<dbReference type="InterPro" id="IPR001611">
    <property type="entry name" value="Leu-rich_rpt"/>
</dbReference>
<dbReference type="SMART" id="SM00369">
    <property type="entry name" value="LRR_TYP"/>
    <property type="match status" value="3"/>
</dbReference>
<dbReference type="InterPro" id="IPR050216">
    <property type="entry name" value="LRR_domain-containing"/>
</dbReference>
<dbReference type="InterPro" id="IPR003591">
    <property type="entry name" value="Leu-rich_rpt_typical-subtyp"/>
</dbReference>
<dbReference type="PROSITE" id="PS51450">
    <property type="entry name" value="LRR"/>
    <property type="match status" value="1"/>
</dbReference>
<dbReference type="AlphaFoldDB" id="A0A9N8EC80"/>